<dbReference type="Gene3D" id="3.50.50.60">
    <property type="entry name" value="FAD/NAD(P)-binding domain"/>
    <property type="match status" value="1"/>
</dbReference>
<gene>
    <name evidence="2" type="ORF">Ctob_009952</name>
</gene>
<dbReference type="GO" id="GO:0016491">
    <property type="term" value="F:oxidoreductase activity"/>
    <property type="evidence" value="ECO:0007669"/>
    <property type="project" value="InterPro"/>
</dbReference>
<name>A0A0M0JBX9_9EUKA</name>
<dbReference type="InterPro" id="IPR050464">
    <property type="entry name" value="Zeta_carotene_desat/Oxidored"/>
</dbReference>
<organism evidence="2 3">
    <name type="scientific">Chrysochromulina tobinii</name>
    <dbReference type="NCBI Taxonomy" id="1460289"/>
    <lineage>
        <taxon>Eukaryota</taxon>
        <taxon>Haptista</taxon>
        <taxon>Haptophyta</taxon>
        <taxon>Prymnesiophyceae</taxon>
        <taxon>Prymnesiales</taxon>
        <taxon>Chrysochromulinaceae</taxon>
        <taxon>Chrysochromulina</taxon>
    </lineage>
</organism>
<dbReference type="Pfam" id="PF01593">
    <property type="entry name" value="Amino_oxidase"/>
    <property type="match status" value="1"/>
</dbReference>
<dbReference type="Gene3D" id="1.10.405.20">
    <property type="match status" value="1"/>
</dbReference>
<dbReference type="OrthoDB" id="5977668at2759"/>
<reference evidence="3" key="1">
    <citation type="journal article" date="2015" name="PLoS Genet.">
        <title>Genome Sequence and Transcriptome Analyses of Chrysochromulina tobin: Metabolic Tools for Enhanced Algal Fitness in the Prominent Order Prymnesiales (Haptophyceae).</title>
        <authorList>
            <person name="Hovde B.T."/>
            <person name="Deodato C.R."/>
            <person name="Hunsperger H.M."/>
            <person name="Ryken S.A."/>
            <person name="Yost W."/>
            <person name="Jha R.K."/>
            <person name="Patterson J."/>
            <person name="Monnat R.J. Jr."/>
            <person name="Barlow S.B."/>
            <person name="Starkenburg S.R."/>
            <person name="Cattolico R.A."/>
        </authorList>
    </citation>
    <scope>NUCLEOTIDE SEQUENCE</scope>
    <source>
        <strain evidence="3">CCMP291</strain>
    </source>
</reference>
<sequence length="586" mass="63407">MSETKNPVRVAIVGSGCSGLAAAYALHRSGHDIKVFEKDAHVGGHAHTQYVGKVPVDTGFMVCNHVTYPTMLKWFEDEGVAIQASDMSLSVSLEDGAWEWGSEGLGGLFATKTNMASPAFLRMLREMTTFKADAEAFLASPPADKNSVSLGDFLREKRYSTYFVERYLVPACASIWSVPAARVTESPAYFILEFMANHHMLQVFNRPQWYTVRGRSADGYIAKVTAAFKNKIVTSAEVTGVSKLASGWKLTIKTPDAILDETFDQIIFACHAPDAKTIMGSAASAAQSQWLDAFAYQTSQLYLHQDPALMPKRKACWAAWNFLGTDEARGVAVTYYLNKLQKLELEHPDVGHVFVTLNPAKPPAAEHVVSAWRTSHPVPSMASRNAAANAAAVQGERGVWFAGAYLGYGFHEDGTQAGFNAADMLLKALGDTTARKFPLPVVRVPAAVKAAAAAKAAALGKALEHAVTDSSAVAVASPGLLSRAVATGAGYMLTAMNGLLRAQVLSFLRSFVLSGCLKIKESNGDTIVIGDTASPHKATIIVKREDFWRRIALRADLGLPEAYFHFDIDTPEMRDILEVLALNRQG</sequence>
<protein>
    <submittedName>
        <fullName evidence="2">Cyclopropane-fatty-acyl-phospholipid synthase</fullName>
    </submittedName>
</protein>
<dbReference type="PANTHER" id="PTHR42923:SF17">
    <property type="entry name" value="AMINE OXIDASE DOMAIN-CONTAINING PROTEIN"/>
    <property type="match status" value="1"/>
</dbReference>
<dbReference type="FunFam" id="1.10.405.20:FF:000001">
    <property type="entry name" value="Amine oxidase"/>
    <property type="match status" value="1"/>
</dbReference>
<keyword evidence="3" id="KW-1185">Reference proteome</keyword>
<dbReference type="AlphaFoldDB" id="A0A0M0JBX9"/>
<dbReference type="PANTHER" id="PTHR42923">
    <property type="entry name" value="PROTOPORPHYRINOGEN OXIDASE"/>
    <property type="match status" value="1"/>
</dbReference>
<accession>A0A0M0JBX9</accession>
<comment type="caution">
    <text evidence="2">The sequence shown here is derived from an EMBL/GenBank/DDBJ whole genome shotgun (WGS) entry which is preliminary data.</text>
</comment>
<dbReference type="InterPro" id="IPR036188">
    <property type="entry name" value="FAD/NAD-bd_sf"/>
</dbReference>
<dbReference type="Proteomes" id="UP000037460">
    <property type="component" value="Unassembled WGS sequence"/>
</dbReference>
<dbReference type="PRINTS" id="PR00419">
    <property type="entry name" value="ADXRDTASE"/>
</dbReference>
<dbReference type="SUPFAM" id="SSF51905">
    <property type="entry name" value="FAD/NAD(P)-binding domain"/>
    <property type="match status" value="1"/>
</dbReference>
<proteinExistence type="predicted"/>
<feature type="domain" description="Amine oxidase" evidence="1">
    <location>
        <begin position="18"/>
        <end position="279"/>
    </location>
</feature>
<evidence type="ECO:0000313" key="2">
    <source>
        <dbReference type="EMBL" id="KOO23728.1"/>
    </source>
</evidence>
<dbReference type="EMBL" id="JWZX01003162">
    <property type="protein sequence ID" value="KOO23728.1"/>
    <property type="molecule type" value="Genomic_DNA"/>
</dbReference>
<dbReference type="Gene3D" id="3.30.70.1990">
    <property type="match status" value="1"/>
</dbReference>
<evidence type="ECO:0000259" key="1">
    <source>
        <dbReference type="Pfam" id="PF01593"/>
    </source>
</evidence>
<dbReference type="InterPro" id="IPR002937">
    <property type="entry name" value="Amino_oxidase"/>
</dbReference>
<evidence type="ECO:0000313" key="3">
    <source>
        <dbReference type="Proteomes" id="UP000037460"/>
    </source>
</evidence>